<dbReference type="GO" id="GO:0043235">
    <property type="term" value="C:receptor complex"/>
    <property type="evidence" value="ECO:0007669"/>
    <property type="project" value="TreeGrafter"/>
</dbReference>
<dbReference type="PROSITE" id="PS00107">
    <property type="entry name" value="PROTEIN_KINASE_ATP"/>
    <property type="match status" value="1"/>
</dbReference>
<dbReference type="Pfam" id="PF07714">
    <property type="entry name" value="PK_Tyr_Ser-Thr"/>
    <property type="match status" value="1"/>
</dbReference>
<protein>
    <recommendedName>
        <fullName evidence="4">Protein kinase domain-containing protein</fullName>
    </recommendedName>
</protein>
<dbReference type="PRINTS" id="PR00109">
    <property type="entry name" value="TYRKINASE"/>
</dbReference>
<dbReference type="AlphaFoldDB" id="A0A8S1E8T5"/>
<dbReference type="Gene3D" id="1.10.510.10">
    <property type="entry name" value="Transferase(Phosphotransferase) domain 1"/>
    <property type="match status" value="1"/>
</dbReference>
<feature type="domain" description="Protein kinase" evidence="4">
    <location>
        <begin position="340"/>
        <end position="627"/>
    </location>
</feature>
<dbReference type="EMBL" id="CADEPM010000001">
    <property type="protein sequence ID" value="CAB3397044.1"/>
    <property type="molecule type" value="Genomic_DNA"/>
</dbReference>
<reference evidence="5 6" key="1">
    <citation type="submission" date="2020-04" db="EMBL/GenBank/DDBJ databases">
        <authorList>
            <person name="Laetsch R D."/>
            <person name="Stevens L."/>
            <person name="Kumar S."/>
            <person name="Blaxter L. M."/>
        </authorList>
    </citation>
    <scope>NUCLEOTIDE SEQUENCE [LARGE SCALE GENOMIC DNA]</scope>
</reference>
<evidence type="ECO:0000256" key="1">
    <source>
        <dbReference type="ARBA" id="ARBA00004167"/>
    </source>
</evidence>
<dbReference type="InterPro" id="IPR011009">
    <property type="entry name" value="Kinase-like_dom_sf"/>
</dbReference>
<dbReference type="InterPro" id="IPR001245">
    <property type="entry name" value="Ser-Thr/Tyr_kinase_cat_dom"/>
</dbReference>
<dbReference type="GO" id="GO:0005524">
    <property type="term" value="F:ATP binding"/>
    <property type="evidence" value="ECO:0007669"/>
    <property type="project" value="UniProtKB-UniRule"/>
</dbReference>
<comment type="subcellular location">
    <subcellularLocation>
        <location evidence="1">Membrane</location>
        <topology evidence="1">Single-pass membrane protein</topology>
    </subcellularLocation>
</comment>
<dbReference type="PROSITE" id="PS50011">
    <property type="entry name" value="PROTEIN_KINASE_DOM"/>
    <property type="match status" value="1"/>
</dbReference>
<dbReference type="SUPFAM" id="SSF56112">
    <property type="entry name" value="Protein kinase-like (PK-like)"/>
    <property type="match status" value="1"/>
</dbReference>
<comment type="caution">
    <text evidence="5">The sequence shown here is derived from an EMBL/GenBank/DDBJ whole genome shotgun (WGS) entry which is preliminary data.</text>
</comment>
<organism evidence="5 6">
    <name type="scientific">Caenorhabditis bovis</name>
    <dbReference type="NCBI Taxonomy" id="2654633"/>
    <lineage>
        <taxon>Eukaryota</taxon>
        <taxon>Metazoa</taxon>
        <taxon>Ecdysozoa</taxon>
        <taxon>Nematoda</taxon>
        <taxon>Chromadorea</taxon>
        <taxon>Rhabditida</taxon>
        <taxon>Rhabditina</taxon>
        <taxon>Rhabditomorpha</taxon>
        <taxon>Rhabditoidea</taxon>
        <taxon>Rhabditidae</taxon>
        <taxon>Peloderinae</taxon>
        <taxon>Caenorhabditis</taxon>
    </lineage>
</organism>
<feature type="binding site" evidence="2">
    <location>
        <position position="378"/>
    </location>
    <ligand>
        <name>ATP</name>
        <dbReference type="ChEBI" id="CHEBI:30616"/>
    </ligand>
</feature>
<evidence type="ECO:0000313" key="5">
    <source>
        <dbReference type="EMBL" id="CAB3397044.1"/>
    </source>
</evidence>
<keyword evidence="3" id="KW-0472">Membrane</keyword>
<evidence type="ECO:0000259" key="4">
    <source>
        <dbReference type="PROSITE" id="PS50011"/>
    </source>
</evidence>
<proteinExistence type="predicted"/>
<dbReference type="Proteomes" id="UP000494206">
    <property type="component" value="Unassembled WGS sequence"/>
</dbReference>
<evidence type="ECO:0000256" key="3">
    <source>
        <dbReference type="SAM" id="Phobius"/>
    </source>
</evidence>
<gene>
    <name evidence="5" type="ORF">CBOVIS_LOCUS514</name>
</gene>
<keyword evidence="6" id="KW-1185">Reference proteome</keyword>
<feature type="transmembrane region" description="Helical" evidence="3">
    <location>
        <begin position="292"/>
        <end position="312"/>
    </location>
</feature>
<evidence type="ECO:0000313" key="6">
    <source>
        <dbReference type="Proteomes" id="UP000494206"/>
    </source>
</evidence>
<dbReference type="GO" id="GO:0005886">
    <property type="term" value="C:plasma membrane"/>
    <property type="evidence" value="ECO:0007669"/>
    <property type="project" value="TreeGrafter"/>
</dbReference>
<dbReference type="CDD" id="cd00192">
    <property type="entry name" value="PTKc"/>
    <property type="match status" value="1"/>
</dbReference>
<dbReference type="PANTHER" id="PTHR24416">
    <property type="entry name" value="TYROSINE-PROTEIN KINASE RECEPTOR"/>
    <property type="match status" value="1"/>
</dbReference>
<dbReference type="InterPro" id="IPR000719">
    <property type="entry name" value="Prot_kinase_dom"/>
</dbReference>
<dbReference type="OrthoDB" id="4062651at2759"/>
<keyword evidence="3" id="KW-0812">Transmembrane</keyword>
<dbReference type="InterPro" id="IPR050122">
    <property type="entry name" value="RTK"/>
</dbReference>
<keyword evidence="2" id="KW-0067">ATP-binding</keyword>
<name>A0A8S1E8T5_9PELO</name>
<evidence type="ECO:0000256" key="2">
    <source>
        <dbReference type="PROSITE-ProRule" id="PRU10141"/>
    </source>
</evidence>
<keyword evidence="3" id="KW-1133">Transmembrane helix</keyword>
<dbReference type="GO" id="GO:0004714">
    <property type="term" value="F:transmembrane receptor protein tyrosine kinase activity"/>
    <property type="evidence" value="ECO:0007669"/>
    <property type="project" value="TreeGrafter"/>
</dbReference>
<dbReference type="PANTHER" id="PTHR24416:SF611">
    <property type="entry name" value="TYROSINE-PROTEIN KINASE TRANSMEMBRANE RECEPTOR ROR"/>
    <property type="match status" value="1"/>
</dbReference>
<dbReference type="InterPro" id="IPR017441">
    <property type="entry name" value="Protein_kinase_ATP_BS"/>
</dbReference>
<keyword evidence="2" id="KW-0547">Nucleotide-binding</keyword>
<accession>A0A8S1E8T5</accession>
<sequence length="689" mass="78076">MALKGRIRFIDEKLLAVVVVYVEGLQYEAERYDLLKNESSLSIDWLPMSHDVVETSRRPPTLRSVHFVDVGDHTSAIVVELSFDVLNMKLRSTYEIRINSLYDRHCNQFVHLSSHAAMNVTFACERIIGADCTGALKIDHHAVCNFMRSYHTRVIENPKLEKHEIDVIIAIEKRDERYKKLKYFIAYYGPCETSSLNNDIGECILDLQKAEVKRLCVPNKLNCSYDRSFSLTIVNFDTNNKYGVQLCGVIDRRLEQPPLVDGVSKVMADMLAVSAATTSMSVSSVNTLLRTLIGYAFVIAFLLVVLSIFVIYKCSTGKFRCRVHEKNVDQYVIDDSSLKLFEDSVIGAGRFSNVYLGQLSTDWHGPVVLDDQQRVAVKSNRHMGKNEKRLFIDEIEGSKVVGRHSRIVAFIGTVVLNGSLLHVMEYCGNGNLLDYLVSRRKYMVELQENGIDLNGSLASITEINFDAVISVHDLHRIASQICSGMAYLSSKSIVHNALCSRHVLMTLDHNVKISDFGFVSTPNTPTCTPVDGLQKWNALELLRGETSTSLSDSWSFGVVLWEIFTMGGRPYYNIPDEAIRGLIEKGFRLQKPDNCSIQLYQLMRECWFDQPSDRPQFQQMQTRLTTLAQQRSPESMNFMTISTLCDYYIEDQNSTKVNTNIRKGSHNDPDVNDAAAMISESERLLGFRF</sequence>
<dbReference type="GO" id="GO:0007169">
    <property type="term" value="P:cell surface receptor protein tyrosine kinase signaling pathway"/>
    <property type="evidence" value="ECO:0007669"/>
    <property type="project" value="TreeGrafter"/>
</dbReference>